<sequence>DRGCGDHRHRCADGHAQGAVGAVHHRSRVEPGHARRDGRQRRARPDRDRARRGLRRAAVDGQRLHADAGGVHPPRGLAERPVRAAAGLRRGGLLVRRRVAAVRAGDERRDAHRRPCPAGRRRSAPDARKPRDHLGDLPRGRSIGRGGGVVGAGRRGGRPGAVPRRMARGVELAGHLPAQPADRDPDRRGGRPSCPGVARPVSRAAPGLGGDGPGRDRTRPGDLRPDVRGRRRESGGVDLRYRRRRGAARVRRRRTAVGPPPRPAGALPEPAVHRRERCDAAGLRGPRGRLRAAGAAVAGRRRSLAPLGRHLPAARHPAHAGVLGPRRCARPPHRSPAAAHGGSARGGERPAGPRVPRRGRRLRAGRAAGGAPVRRRDDPAGGAPHRHRPGLRGRPLRRRRVGGEQRRRPVRRAPRRRRRAGGRRHRRSRLHRSCRVLGRLSRGDAHLRGPARGRRRAVRRVHPTAPEWPTGRAHQDRGELLVRRPRSAVAPAAAREI</sequence>
<feature type="region of interest" description="Disordered" evidence="1">
    <location>
        <begin position="444"/>
        <end position="477"/>
    </location>
</feature>
<feature type="compositionally biased region" description="Basic residues" evidence="1">
    <location>
        <begin position="384"/>
        <end position="400"/>
    </location>
</feature>
<feature type="compositionally biased region" description="Basic residues" evidence="1">
    <location>
        <begin position="408"/>
        <end position="429"/>
    </location>
</feature>
<dbReference type="EMBL" id="CADCTN010000090">
    <property type="protein sequence ID" value="CAA9236150.1"/>
    <property type="molecule type" value="Genomic_DNA"/>
</dbReference>
<feature type="compositionally biased region" description="Basic and acidic residues" evidence="1">
    <location>
        <begin position="28"/>
        <end position="37"/>
    </location>
</feature>
<feature type="region of interest" description="Disordered" evidence="1">
    <location>
        <begin position="316"/>
        <end position="429"/>
    </location>
</feature>
<feature type="compositionally biased region" description="Basic residues" evidence="1">
    <location>
        <begin position="449"/>
        <end position="462"/>
    </location>
</feature>
<feature type="non-terminal residue" evidence="2">
    <location>
        <position position="497"/>
    </location>
</feature>
<feature type="non-terminal residue" evidence="2">
    <location>
        <position position="1"/>
    </location>
</feature>
<proteinExistence type="predicted"/>
<name>A0A6J4HZG9_9ACTN</name>
<feature type="region of interest" description="Disordered" evidence="1">
    <location>
        <begin position="1"/>
        <end position="78"/>
    </location>
</feature>
<feature type="region of interest" description="Disordered" evidence="1">
    <location>
        <begin position="101"/>
        <end position="273"/>
    </location>
</feature>
<dbReference type="AlphaFoldDB" id="A0A6J4HZG9"/>
<organism evidence="2">
    <name type="scientific">uncultured Blastococcus sp</name>
    <dbReference type="NCBI Taxonomy" id="217144"/>
    <lineage>
        <taxon>Bacteria</taxon>
        <taxon>Bacillati</taxon>
        <taxon>Actinomycetota</taxon>
        <taxon>Actinomycetes</taxon>
        <taxon>Geodermatophilales</taxon>
        <taxon>Geodermatophilaceae</taxon>
        <taxon>Blastococcus</taxon>
        <taxon>environmental samples</taxon>
    </lineage>
</organism>
<accession>A0A6J4HZG9</accession>
<feature type="compositionally biased region" description="Basic and acidic residues" evidence="1">
    <location>
        <begin position="213"/>
        <end position="235"/>
    </location>
</feature>
<evidence type="ECO:0000256" key="1">
    <source>
        <dbReference type="SAM" id="MobiDB-lite"/>
    </source>
</evidence>
<protein>
    <submittedName>
        <fullName evidence="2">Uncharacterized MFS-type transporter</fullName>
    </submittedName>
</protein>
<feature type="compositionally biased region" description="Basic residues" evidence="1">
    <location>
        <begin position="111"/>
        <end position="122"/>
    </location>
</feature>
<reference evidence="2" key="1">
    <citation type="submission" date="2020-02" db="EMBL/GenBank/DDBJ databases">
        <authorList>
            <person name="Meier V. D."/>
        </authorList>
    </citation>
    <scope>NUCLEOTIDE SEQUENCE</scope>
    <source>
        <strain evidence="2">AVDCRST_MAG52</strain>
    </source>
</reference>
<gene>
    <name evidence="2" type="ORF">AVDCRST_MAG52-1365</name>
</gene>
<feature type="compositionally biased region" description="Basic and acidic residues" evidence="1">
    <location>
        <begin position="123"/>
        <end position="139"/>
    </location>
</feature>
<feature type="compositionally biased region" description="Basic residues" evidence="1">
    <location>
        <begin position="241"/>
        <end position="255"/>
    </location>
</feature>
<feature type="compositionally biased region" description="Basic residues" evidence="1">
    <location>
        <begin position="355"/>
        <end position="364"/>
    </location>
</feature>
<feature type="compositionally biased region" description="Gly residues" evidence="1">
    <location>
        <begin position="143"/>
        <end position="154"/>
    </location>
</feature>
<evidence type="ECO:0000313" key="2">
    <source>
        <dbReference type="EMBL" id="CAA9236150.1"/>
    </source>
</evidence>